<name>A0A1D2J4H7_PARBR</name>
<dbReference type="VEuPathDB" id="FungiDB:PABG_00844"/>
<dbReference type="VEuPathDB" id="FungiDB:PADG_03304"/>
<sequence length="113" mass="13256">MYRQELLVKINTAAFTKSELLDETSNLFVHQKYTQDDLCVIEETPCVIDKFWQTCLGEQDAWPRRCGHRFPKCQARLLKFWKRAGGLWQEVERAVDGVGLCLRYMTVSNVWTP</sequence>
<evidence type="ECO:0000313" key="2">
    <source>
        <dbReference type="Proteomes" id="UP000242814"/>
    </source>
</evidence>
<evidence type="ECO:0000313" key="1">
    <source>
        <dbReference type="EMBL" id="ODH13201.1"/>
    </source>
</evidence>
<dbReference type="AlphaFoldDB" id="A0A1D2J4H7"/>
<organism evidence="1 2">
    <name type="scientific">Paracoccidioides brasiliensis</name>
    <dbReference type="NCBI Taxonomy" id="121759"/>
    <lineage>
        <taxon>Eukaryota</taxon>
        <taxon>Fungi</taxon>
        <taxon>Dikarya</taxon>
        <taxon>Ascomycota</taxon>
        <taxon>Pezizomycotina</taxon>
        <taxon>Eurotiomycetes</taxon>
        <taxon>Eurotiomycetidae</taxon>
        <taxon>Onygenales</taxon>
        <taxon>Ajellomycetaceae</taxon>
        <taxon>Paracoccidioides</taxon>
    </lineage>
</organism>
<dbReference type="Proteomes" id="UP000242814">
    <property type="component" value="Unassembled WGS sequence"/>
</dbReference>
<accession>A0A1D2J4H7</accession>
<gene>
    <name evidence="1" type="ORF">ACO22_07500</name>
</gene>
<protein>
    <submittedName>
        <fullName evidence="1">Uncharacterized protein</fullName>
    </submittedName>
</protein>
<reference evidence="1 2" key="1">
    <citation type="submission" date="2016-06" db="EMBL/GenBank/DDBJ databases">
        <authorList>
            <person name="Kjaerup R.B."/>
            <person name="Dalgaard T.S."/>
            <person name="Juul-Madsen H.R."/>
        </authorList>
    </citation>
    <scope>NUCLEOTIDE SEQUENCE [LARGE SCALE GENOMIC DNA]</scope>
    <source>
        <strain evidence="1 2">Pb300</strain>
    </source>
</reference>
<dbReference type="EMBL" id="LZYO01000551">
    <property type="protein sequence ID" value="ODH13201.1"/>
    <property type="molecule type" value="Genomic_DNA"/>
</dbReference>
<comment type="caution">
    <text evidence="1">The sequence shown here is derived from an EMBL/GenBank/DDBJ whole genome shotgun (WGS) entry which is preliminary data.</text>
</comment>
<proteinExistence type="predicted"/>